<feature type="region of interest" description="Disordered" evidence="1">
    <location>
        <begin position="165"/>
        <end position="262"/>
    </location>
</feature>
<feature type="region of interest" description="Disordered" evidence="1">
    <location>
        <begin position="26"/>
        <end position="116"/>
    </location>
</feature>
<feature type="compositionally biased region" description="Low complexity" evidence="1">
    <location>
        <begin position="344"/>
        <end position="361"/>
    </location>
</feature>
<feature type="chain" id="PRO_5015400374" evidence="2">
    <location>
        <begin position="19"/>
        <end position="396"/>
    </location>
</feature>
<dbReference type="EMBL" id="LCTV02000014">
    <property type="protein sequence ID" value="PRQ70829.1"/>
    <property type="molecule type" value="Genomic_DNA"/>
</dbReference>
<organism evidence="3 4">
    <name type="scientific">Rhodotorula toruloides</name>
    <name type="common">Yeast</name>
    <name type="synonym">Rhodosporidium toruloides</name>
    <dbReference type="NCBI Taxonomy" id="5286"/>
    <lineage>
        <taxon>Eukaryota</taxon>
        <taxon>Fungi</taxon>
        <taxon>Dikarya</taxon>
        <taxon>Basidiomycota</taxon>
        <taxon>Pucciniomycotina</taxon>
        <taxon>Microbotryomycetes</taxon>
        <taxon>Sporidiobolales</taxon>
        <taxon>Sporidiobolaceae</taxon>
        <taxon>Rhodotorula</taxon>
    </lineage>
</organism>
<comment type="caution">
    <text evidence="3">The sequence shown here is derived from an EMBL/GenBank/DDBJ whole genome shotgun (WGS) entry which is preliminary data.</text>
</comment>
<feature type="compositionally biased region" description="Basic residues" evidence="1">
    <location>
        <begin position="224"/>
        <end position="234"/>
    </location>
</feature>
<evidence type="ECO:0000256" key="2">
    <source>
        <dbReference type="SAM" id="SignalP"/>
    </source>
</evidence>
<dbReference type="Proteomes" id="UP000239560">
    <property type="component" value="Unassembled WGS sequence"/>
</dbReference>
<feature type="compositionally biased region" description="Low complexity" evidence="1">
    <location>
        <begin position="199"/>
        <end position="223"/>
    </location>
</feature>
<feature type="compositionally biased region" description="Basic and acidic residues" evidence="1">
    <location>
        <begin position="88"/>
        <end position="100"/>
    </location>
</feature>
<feature type="signal peptide" evidence="2">
    <location>
        <begin position="1"/>
        <end position="18"/>
    </location>
</feature>
<feature type="compositionally biased region" description="Basic and acidic residues" evidence="1">
    <location>
        <begin position="31"/>
        <end position="42"/>
    </location>
</feature>
<sequence>MGQLASLGWLAPLSLVALRLLTRPRSMPRSAAHDSASDEEARSANPLPPSRSSFSQSVPLEAPAASRYDASGHGDSSSDLSDDSEDDLVNKEAGEGDRYSRLQRASSGGRQKGEQVMRSVGKGLLNNVTLHGLHSDEVSASSFLAFRSSVGSMLTTVLFGSRLRRTQIRRTSPTSKPRPPRTAKSAVPGGRRFRRRTKSSSSAPSPSASSSRRSGSSLASSLRGVRRRGAKSRRRIQEVSSRRTSSGSQRRARRHRLTSASTTLTASHLATLRRARRTTSVDRFSLSPRLSRLRARRLRTISHPPSTRASLNCKPCSTTTMTGKGTSRRLRPSSSRLSRKDSIRSLPTSAAPTRACRRASSPRSLARSSLCVPRSPPASYCALMESHACLPDAKRR</sequence>
<evidence type="ECO:0000313" key="3">
    <source>
        <dbReference type="EMBL" id="PRQ70829.1"/>
    </source>
</evidence>
<name>A0A2S9ZYH3_RHOTO</name>
<evidence type="ECO:0000256" key="1">
    <source>
        <dbReference type="SAM" id="MobiDB-lite"/>
    </source>
</evidence>
<evidence type="ECO:0000313" key="4">
    <source>
        <dbReference type="Proteomes" id="UP000239560"/>
    </source>
</evidence>
<dbReference type="AlphaFoldDB" id="A0A2S9ZYH3"/>
<reference evidence="3 4" key="1">
    <citation type="journal article" date="2018" name="Elife">
        <title>Functional genomics of lipid metabolism in the oleaginous yeast Rhodosporidium toruloides.</title>
        <authorList>
            <person name="Coradetti S.T."/>
            <person name="Pinel D."/>
            <person name="Geiselman G."/>
            <person name="Ito M."/>
            <person name="Mondo S."/>
            <person name="Reilly M.C."/>
            <person name="Cheng Y.F."/>
            <person name="Bauer S."/>
            <person name="Grigoriev I."/>
            <person name="Gladden J.M."/>
            <person name="Simmons B.A."/>
            <person name="Brem R."/>
            <person name="Arkin A.P."/>
            <person name="Skerker J.M."/>
        </authorList>
    </citation>
    <scope>NUCLEOTIDE SEQUENCE [LARGE SCALE GENOMIC DNA]</scope>
    <source>
        <strain evidence="3 4">NBRC 0880</strain>
    </source>
</reference>
<feature type="region of interest" description="Disordered" evidence="1">
    <location>
        <begin position="317"/>
        <end position="361"/>
    </location>
</feature>
<gene>
    <name evidence="3" type="ORF">AAT19DRAFT_10986</name>
</gene>
<accession>A0A2S9ZYH3</accession>
<proteinExistence type="predicted"/>
<keyword evidence="2" id="KW-0732">Signal</keyword>
<protein>
    <submittedName>
        <fullName evidence="3">Uncharacterized protein</fullName>
    </submittedName>
</protein>